<evidence type="ECO:0000256" key="7">
    <source>
        <dbReference type="ARBA" id="ARBA00023136"/>
    </source>
</evidence>
<dbReference type="PROSITE" id="PS51292">
    <property type="entry name" value="ZF_RING_CH"/>
    <property type="match status" value="1"/>
</dbReference>
<evidence type="ECO:0000256" key="3">
    <source>
        <dbReference type="ARBA" id="ARBA00022723"/>
    </source>
</evidence>
<dbReference type="PANTHER" id="PTHR46283">
    <property type="entry name" value="E3 UBIQUITIN-PROTEIN LIGASE MARCH5"/>
    <property type="match status" value="1"/>
</dbReference>
<comment type="subcellular location">
    <subcellularLocation>
        <location evidence="1">Membrane</location>
        <topology evidence="1">Multi-pass membrane protein</topology>
    </subcellularLocation>
</comment>
<feature type="region of interest" description="Disordered" evidence="8">
    <location>
        <begin position="280"/>
        <end position="307"/>
    </location>
</feature>
<dbReference type="GO" id="GO:0008270">
    <property type="term" value="F:zinc ion binding"/>
    <property type="evidence" value="ECO:0007669"/>
    <property type="project" value="UniProtKB-KW"/>
</dbReference>
<accession>A0A0D0C567</accession>
<sequence>MSDYVPTIDDIRVKMCYICREEETFDSPSDPPSSWTHPCRCTLIAHESCLLSWIETAQAKPTTSGHRDALKCPQCGTRYEIVHTGGLWGYIERGVWRVLTEINVAVGYLGKVVLIMVPSTVVSVVGAGTYWILTKYGAYAVREFFGKQVYDTFLSSDMSIWPWTAYINLPLIPIFLIASRFDSTGYGYLPVVSALLEWPNLYDPRLLLNMPTTSTSISTTLYPPSPYTVGFILLPLARYLYSKALAKVTQWVLGPRIPTVNGEDENALMVVRVRGGAAAAGPNPDNANADGNNANPEPAVEPADDGDQEQTITIYASPLGRKLAGALLVPLVARYMGNFLLRLASRQSVLARYLRRLLAIGPQSKPSPNLSWWNKATLGEEYPNPTWSSASKSSESILGSPSPLSFGFGVGSLKWQIDGNKRGNVSWKDVLRVLWGGSKAWADFDPVWWRNTIGFGLFVVAKDALNLLHLYLIKRERESRKIKNRDFSGVELGGLELIPRP</sequence>
<feature type="transmembrane region" description="Helical" evidence="9">
    <location>
        <begin position="112"/>
        <end position="133"/>
    </location>
</feature>
<dbReference type="InterPro" id="IPR013083">
    <property type="entry name" value="Znf_RING/FYVE/PHD"/>
</dbReference>
<keyword evidence="12" id="KW-1185">Reference proteome</keyword>
<dbReference type="Gene3D" id="3.30.40.10">
    <property type="entry name" value="Zinc/RING finger domain, C3HC4 (zinc finger)"/>
    <property type="match status" value="1"/>
</dbReference>
<dbReference type="Pfam" id="PF12906">
    <property type="entry name" value="RINGv"/>
    <property type="match status" value="1"/>
</dbReference>
<keyword evidence="3" id="KW-0479">Metal-binding</keyword>
<dbReference type="SMART" id="SM00744">
    <property type="entry name" value="RINGv"/>
    <property type="match status" value="1"/>
</dbReference>
<dbReference type="AlphaFoldDB" id="A0A0D0C567"/>
<feature type="transmembrane region" description="Helical" evidence="9">
    <location>
        <begin position="160"/>
        <end position="178"/>
    </location>
</feature>
<dbReference type="GO" id="GO:0016020">
    <property type="term" value="C:membrane"/>
    <property type="evidence" value="ECO:0007669"/>
    <property type="project" value="UniProtKB-SubCell"/>
</dbReference>
<evidence type="ECO:0000313" key="11">
    <source>
        <dbReference type="EMBL" id="KIK57584.1"/>
    </source>
</evidence>
<dbReference type="OrthoDB" id="5817083at2759"/>
<dbReference type="HOGENOM" id="CLU_547413_0_0_1"/>
<dbReference type="Proteomes" id="UP000053593">
    <property type="component" value="Unassembled WGS sequence"/>
</dbReference>
<evidence type="ECO:0000313" key="12">
    <source>
        <dbReference type="Proteomes" id="UP000053593"/>
    </source>
</evidence>
<name>A0A0D0C567_9AGAR</name>
<keyword evidence="5" id="KW-0862">Zinc</keyword>
<evidence type="ECO:0000256" key="9">
    <source>
        <dbReference type="SAM" id="Phobius"/>
    </source>
</evidence>
<evidence type="ECO:0000256" key="8">
    <source>
        <dbReference type="SAM" id="MobiDB-lite"/>
    </source>
</evidence>
<feature type="compositionally biased region" description="Low complexity" evidence="8">
    <location>
        <begin position="280"/>
        <end position="298"/>
    </location>
</feature>
<keyword evidence="7 9" id="KW-0472">Membrane</keyword>
<dbReference type="InterPro" id="IPR011016">
    <property type="entry name" value="Znf_RING-CH"/>
</dbReference>
<protein>
    <recommendedName>
        <fullName evidence="10">RING-CH-type domain-containing protein</fullName>
    </recommendedName>
</protein>
<evidence type="ECO:0000256" key="6">
    <source>
        <dbReference type="ARBA" id="ARBA00022989"/>
    </source>
</evidence>
<keyword evidence="2 9" id="KW-0812">Transmembrane</keyword>
<proteinExistence type="predicted"/>
<keyword evidence="4" id="KW-0863">Zinc-finger</keyword>
<evidence type="ECO:0000256" key="4">
    <source>
        <dbReference type="ARBA" id="ARBA00022771"/>
    </source>
</evidence>
<evidence type="ECO:0000259" key="10">
    <source>
        <dbReference type="PROSITE" id="PS51292"/>
    </source>
</evidence>
<dbReference type="EMBL" id="KN834790">
    <property type="protein sequence ID" value="KIK57584.1"/>
    <property type="molecule type" value="Genomic_DNA"/>
</dbReference>
<evidence type="ECO:0000256" key="5">
    <source>
        <dbReference type="ARBA" id="ARBA00022833"/>
    </source>
</evidence>
<evidence type="ECO:0000256" key="2">
    <source>
        <dbReference type="ARBA" id="ARBA00022692"/>
    </source>
</evidence>
<feature type="domain" description="RING-CH-type" evidence="10">
    <location>
        <begin position="8"/>
        <end position="82"/>
    </location>
</feature>
<keyword evidence="6 9" id="KW-1133">Transmembrane helix</keyword>
<organism evidence="11 12">
    <name type="scientific">Collybiopsis luxurians FD-317 M1</name>
    <dbReference type="NCBI Taxonomy" id="944289"/>
    <lineage>
        <taxon>Eukaryota</taxon>
        <taxon>Fungi</taxon>
        <taxon>Dikarya</taxon>
        <taxon>Basidiomycota</taxon>
        <taxon>Agaricomycotina</taxon>
        <taxon>Agaricomycetes</taxon>
        <taxon>Agaricomycetidae</taxon>
        <taxon>Agaricales</taxon>
        <taxon>Marasmiineae</taxon>
        <taxon>Omphalotaceae</taxon>
        <taxon>Collybiopsis</taxon>
        <taxon>Collybiopsis luxurians</taxon>
    </lineage>
</organism>
<gene>
    <name evidence="11" type="ORF">GYMLUDRAFT_46144</name>
</gene>
<evidence type="ECO:0000256" key="1">
    <source>
        <dbReference type="ARBA" id="ARBA00004141"/>
    </source>
</evidence>
<dbReference type="SUPFAM" id="SSF57850">
    <property type="entry name" value="RING/U-box"/>
    <property type="match status" value="1"/>
</dbReference>
<reference evidence="11 12" key="1">
    <citation type="submission" date="2014-04" db="EMBL/GenBank/DDBJ databases">
        <title>Evolutionary Origins and Diversification of the Mycorrhizal Mutualists.</title>
        <authorList>
            <consortium name="DOE Joint Genome Institute"/>
            <consortium name="Mycorrhizal Genomics Consortium"/>
            <person name="Kohler A."/>
            <person name="Kuo A."/>
            <person name="Nagy L.G."/>
            <person name="Floudas D."/>
            <person name="Copeland A."/>
            <person name="Barry K.W."/>
            <person name="Cichocki N."/>
            <person name="Veneault-Fourrey C."/>
            <person name="LaButti K."/>
            <person name="Lindquist E.A."/>
            <person name="Lipzen A."/>
            <person name="Lundell T."/>
            <person name="Morin E."/>
            <person name="Murat C."/>
            <person name="Riley R."/>
            <person name="Ohm R."/>
            <person name="Sun H."/>
            <person name="Tunlid A."/>
            <person name="Henrissat B."/>
            <person name="Grigoriev I.V."/>
            <person name="Hibbett D.S."/>
            <person name="Martin F."/>
        </authorList>
    </citation>
    <scope>NUCLEOTIDE SEQUENCE [LARGE SCALE GENOMIC DNA]</scope>
    <source>
        <strain evidence="11 12">FD-317 M1</strain>
    </source>
</reference>